<feature type="repeat" description="TPR" evidence="1">
    <location>
        <begin position="120"/>
        <end position="153"/>
    </location>
</feature>
<dbReference type="Pfam" id="PF06262">
    <property type="entry name" value="Zincin_1"/>
    <property type="match status" value="1"/>
</dbReference>
<dbReference type="Proteomes" id="UP000697710">
    <property type="component" value="Unassembled WGS sequence"/>
</dbReference>
<evidence type="ECO:0000256" key="1">
    <source>
        <dbReference type="PROSITE-ProRule" id="PRU00339"/>
    </source>
</evidence>
<dbReference type="Pfam" id="PF14559">
    <property type="entry name" value="TPR_19"/>
    <property type="match status" value="1"/>
</dbReference>
<sequence>MGDKSRPDRTYPPLSNEILERVDRAWEALEGGYLEEAGQDAEELMEETDEHPEVRFLLGAALLESGFPGESLEHLLACEGQVDDPVIHQFYLASALFDNLRPEDAEALFKAVLTTDPDAAPAHYGLAQSMEFVGRYAEADHHYERAHELEPEDFPMPTRMTEQAFEEVVHEALQDMPEELQPHIQKVEIVIEAMPAVESLAGEPGEDPITPGVLGLFVGPSLREGGDYDPVSLPPRVYIYQRNLERLCGTREELIYEIRLTVYHELGHYLGLTEEELEQRGLL</sequence>
<dbReference type="AlphaFoldDB" id="A0A956LZP6"/>
<reference evidence="2" key="1">
    <citation type="submission" date="2020-04" db="EMBL/GenBank/DDBJ databases">
        <authorList>
            <person name="Zhang T."/>
        </authorList>
    </citation>
    <scope>NUCLEOTIDE SEQUENCE</scope>
    <source>
        <strain evidence="2">HKST-UBA01</strain>
    </source>
</reference>
<dbReference type="InterPro" id="IPR038555">
    <property type="entry name" value="Zincin_1_sf"/>
</dbReference>
<dbReference type="InterPro" id="IPR019734">
    <property type="entry name" value="TPR_rpt"/>
</dbReference>
<proteinExistence type="predicted"/>
<evidence type="ECO:0000313" key="3">
    <source>
        <dbReference type="Proteomes" id="UP000697710"/>
    </source>
</evidence>
<dbReference type="PROSITE" id="PS50005">
    <property type="entry name" value="TPR"/>
    <property type="match status" value="1"/>
</dbReference>
<dbReference type="InterPro" id="IPR011990">
    <property type="entry name" value="TPR-like_helical_dom_sf"/>
</dbReference>
<comment type="caution">
    <text evidence="2">The sequence shown here is derived from an EMBL/GenBank/DDBJ whole genome shotgun (WGS) entry which is preliminary data.</text>
</comment>
<dbReference type="InterPro" id="IPR010428">
    <property type="entry name" value="Zincin_1"/>
</dbReference>
<dbReference type="CDD" id="cd12952">
    <property type="entry name" value="MMP_ACEL2062"/>
    <property type="match status" value="1"/>
</dbReference>
<protein>
    <submittedName>
        <fullName evidence="2">Metallopeptidase family protein</fullName>
    </submittedName>
</protein>
<gene>
    <name evidence="2" type="ORF">KC729_12420</name>
</gene>
<name>A0A956LZP6_UNCEI</name>
<evidence type="ECO:0000313" key="2">
    <source>
        <dbReference type="EMBL" id="MCA9728484.1"/>
    </source>
</evidence>
<dbReference type="SMART" id="SM00028">
    <property type="entry name" value="TPR"/>
    <property type="match status" value="2"/>
</dbReference>
<dbReference type="SUPFAM" id="SSF55486">
    <property type="entry name" value="Metalloproteases ('zincins'), catalytic domain"/>
    <property type="match status" value="1"/>
</dbReference>
<dbReference type="Gene3D" id="3.30.2010.20">
    <property type="match status" value="1"/>
</dbReference>
<reference evidence="2" key="2">
    <citation type="journal article" date="2021" name="Microbiome">
        <title>Successional dynamics and alternative stable states in a saline activated sludge microbial community over 9 years.</title>
        <authorList>
            <person name="Wang Y."/>
            <person name="Ye J."/>
            <person name="Ju F."/>
            <person name="Liu L."/>
            <person name="Boyd J.A."/>
            <person name="Deng Y."/>
            <person name="Parks D.H."/>
            <person name="Jiang X."/>
            <person name="Yin X."/>
            <person name="Woodcroft B.J."/>
            <person name="Tyson G.W."/>
            <person name="Hugenholtz P."/>
            <person name="Polz M.F."/>
            <person name="Zhang T."/>
        </authorList>
    </citation>
    <scope>NUCLEOTIDE SEQUENCE</scope>
    <source>
        <strain evidence="2">HKST-UBA01</strain>
    </source>
</reference>
<dbReference type="EMBL" id="JAGQHR010000396">
    <property type="protein sequence ID" value="MCA9728484.1"/>
    <property type="molecule type" value="Genomic_DNA"/>
</dbReference>
<accession>A0A956LZP6</accession>
<keyword evidence="1" id="KW-0802">TPR repeat</keyword>
<dbReference type="Gene3D" id="1.25.40.10">
    <property type="entry name" value="Tetratricopeptide repeat domain"/>
    <property type="match status" value="1"/>
</dbReference>
<organism evidence="2 3">
    <name type="scientific">Eiseniibacteriota bacterium</name>
    <dbReference type="NCBI Taxonomy" id="2212470"/>
    <lineage>
        <taxon>Bacteria</taxon>
        <taxon>Candidatus Eiseniibacteriota</taxon>
    </lineage>
</organism>
<dbReference type="SUPFAM" id="SSF48452">
    <property type="entry name" value="TPR-like"/>
    <property type="match status" value="1"/>
</dbReference>